<accession>A0A6C0Y6N4</accession>
<protein>
    <submittedName>
        <fullName evidence="1">Uncharacterized protein</fullName>
    </submittedName>
</protein>
<keyword evidence="1" id="KW-0614">Plasmid</keyword>
<reference evidence="1 2" key="1">
    <citation type="submission" date="2019-09" db="EMBL/GenBank/DDBJ databases">
        <title>Non-baumannii Acinetobacter spp. carrying blaNDM-1 isolated in China.</title>
        <authorList>
            <person name="Cui C."/>
            <person name="Chen C."/>
            <person name="Sun J."/>
            <person name="Liu Y."/>
        </authorList>
    </citation>
    <scope>NUCLEOTIDE SEQUENCE [LARGE SCALE GENOMIC DNA]</scope>
    <source>
        <strain evidence="1 2">B18</strain>
        <plasmid evidence="2">pb18-1</plasmid>
    </source>
</reference>
<dbReference type="RefSeq" id="WP_163146571.1">
    <property type="nucleotide sequence ID" value="NZ_CP044456.1"/>
</dbReference>
<dbReference type="AlphaFoldDB" id="A0A6C0Y6N4"/>
<organism evidence="1 2">
    <name type="scientific">Acinetobacter indicus</name>
    <dbReference type="NCBI Taxonomy" id="756892"/>
    <lineage>
        <taxon>Bacteria</taxon>
        <taxon>Pseudomonadati</taxon>
        <taxon>Pseudomonadota</taxon>
        <taxon>Gammaproteobacteria</taxon>
        <taxon>Moraxellales</taxon>
        <taxon>Moraxellaceae</taxon>
        <taxon>Acinetobacter</taxon>
    </lineage>
</organism>
<name>A0A6C0Y6N4_9GAMM</name>
<geneLocation type="plasmid" evidence="2">
    <name>pb18-1</name>
</geneLocation>
<gene>
    <name evidence="1" type="ORF">FSC09_16095</name>
</gene>
<evidence type="ECO:0000313" key="2">
    <source>
        <dbReference type="Proteomes" id="UP000503440"/>
    </source>
</evidence>
<dbReference type="EMBL" id="CP044456">
    <property type="protein sequence ID" value="QIC71911.1"/>
    <property type="molecule type" value="Genomic_DNA"/>
</dbReference>
<proteinExistence type="predicted"/>
<dbReference type="Proteomes" id="UP000503440">
    <property type="component" value="Plasmid pB18-1"/>
</dbReference>
<sequence length="236" mass="27125">MRIIPCSSTSNVQNEIACQVDIDFFKTKNGKFPLDRSFEKSRTETYMVIFENTPEGVQKANAVLFNHLLRQVMPKQSVQAMQHFGYDSLNPEQTITDQQTFQKFLSQMMFMYIGGSEEYASYHAFKTKRTTVPYIFAHASSVPEYIDEFYNHGADIGFYWNVPPTEYLTADQIAAYRDHSTVEEQANFESVIDAPNFNGSYLVAPELLTMQFKMNAVQDFVPMNIIQQCSILKMSV</sequence>
<evidence type="ECO:0000313" key="1">
    <source>
        <dbReference type="EMBL" id="QIC71911.1"/>
    </source>
</evidence>